<dbReference type="Gene3D" id="3.30.540.10">
    <property type="entry name" value="Fructose-1,6-Bisphosphatase, subunit A, domain 1"/>
    <property type="match status" value="1"/>
</dbReference>
<dbReference type="GO" id="GO:0005829">
    <property type="term" value="C:cytosol"/>
    <property type="evidence" value="ECO:0007669"/>
    <property type="project" value="TreeGrafter"/>
</dbReference>
<dbReference type="InterPro" id="IPR044015">
    <property type="entry name" value="FBPase_C_dom"/>
</dbReference>
<dbReference type="PIRSF" id="PIRSF500210">
    <property type="entry name" value="FBPtase"/>
    <property type="match status" value="1"/>
</dbReference>
<sequence length="312" mass="33114">MSGDAVITAPSLEAHLATRSGNAALTGIACAIAHAAAPIAARLAQAGLPGDPAQIVGTNDSGDRQKALDRAAHEHLLEALARVDVRAVVSEEAEDEITLHPVGRYDVAIDPIDGSGSIGIGAPLGLLFCVFEAGNTLQRPGTEVIAAGYVSFGHSTDMGLSLGNGVDLFTLDPASGRFHLAREQVRIPENKPMIAYNASNTGHWPAPLRDHVETRIEAGANMRWIAAAVGDLHRILLQGGIFLYPADARKGYENGRLRLLYEAFPIAYLIEQAGGAATDGTTRILDRITERLHQHSPLIFGDRDMVAAIPRH</sequence>
<evidence type="ECO:0000256" key="1">
    <source>
        <dbReference type="ARBA" id="ARBA00001273"/>
    </source>
</evidence>
<gene>
    <name evidence="9" type="primary">fbp</name>
    <name evidence="13" type="ORF">MBELCI_2777</name>
</gene>
<keyword evidence="8 9" id="KW-0119">Carbohydrate metabolism</keyword>
<dbReference type="CDD" id="cd00354">
    <property type="entry name" value="FBPase"/>
    <property type="match status" value="1"/>
</dbReference>
<feature type="domain" description="Fructose-1-6-bisphosphatase class I N-terminal" evidence="11">
    <location>
        <begin position="13"/>
        <end position="182"/>
    </location>
</feature>
<dbReference type="EC" id="3.1.3.11" evidence="9"/>
<name>U2Z5M6_9RHOB</name>
<dbReference type="InterPro" id="IPR033391">
    <property type="entry name" value="FBPase_N"/>
</dbReference>
<comment type="similarity">
    <text evidence="3 9 10">Belongs to the FBPase class 1 family.</text>
</comment>
<dbReference type="Pfam" id="PF18913">
    <property type="entry name" value="FBPase_C"/>
    <property type="match status" value="1"/>
</dbReference>
<evidence type="ECO:0000313" key="13">
    <source>
        <dbReference type="EMBL" id="GAD56725.1"/>
    </source>
</evidence>
<proteinExistence type="inferred from homology"/>
<feature type="binding site" evidence="9">
    <location>
        <position position="110"/>
    </location>
    <ligand>
        <name>Mg(2+)</name>
        <dbReference type="ChEBI" id="CHEBI:18420"/>
        <label>1</label>
    </ligand>
</feature>
<comment type="subunit">
    <text evidence="9">Homotetramer.</text>
</comment>
<evidence type="ECO:0000256" key="9">
    <source>
        <dbReference type="HAMAP-Rule" id="MF_01855"/>
    </source>
</evidence>
<dbReference type="Gene3D" id="3.40.190.80">
    <property type="match status" value="1"/>
</dbReference>
<dbReference type="STRING" id="1337093.MBELCI_2777"/>
<evidence type="ECO:0000313" key="14">
    <source>
        <dbReference type="Proteomes" id="UP000016566"/>
    </source>
</evidence>
<keyword evidence="7 9" id="KW-0460">Magnesium</keyword>
<reference evidence="13" key="1">
    <citation type="journal article" date="2013" name="Genome Announc.">
        <title>Draft Genome Sequence of Loktanella cinnabarina LL-001T, Isolated from Deep-Sea Floor Sediment.</title>
        <authorList>
            <person name="Nishi S."/>
            <person name="Tsubouchi T."/>
            <person name="Takaki Y."/>
            <person name="Koyanagi R."/>
            <person name="Satoh N."/>
            <person name="Maruyama T."/>
            <person name="Hatada Y."/>
        </authorList>
    </citation>
    <scope>NUCLEOTIDE SEQUENCE [LARGE SCALE GENOMIC DNA]</scope>
    <source>
        <strain evidence="13">LL-001</strain>
    </source>
</reference>
<accession>U2Z5M6</accession>
<feature type="binding site" evidence="9">
    <location>
        <position position="112"/>
    </location>
    <ligand>
        <name>Mg(2+)</name>
        <dbReference type="ChEBI" id="CHEBI:18420"/>
        <label>1</label>
    </ligand>
</feature>
<dbReference type="InterPro" id="IPR028343">
    <property type="entry name" value="FBPtase"/>
</dbReference>
<comment type="pathway">
    <text evidence="2">Carbohydrate biosynthesis; Calvin cycle.</text>
</comment>
<dbReference type="GO" id="GO:0005986">
    <property type="term" value="P:sucrose biosynthetic process"/>
    <property type="evidence" value="ECO:0007669"/>
    <property type="project" value="TreeGrafter"/>
</dbReference>
<dbReference type="PROSITE" id="PS00124">
    <property type="entry name" value="FBPASE"/>
    <property type="match status" value="1"/>
</dbReference>
<dbReference type="GO" id="GO:0042132">
    <property type="term" value="F:fructose 1,6-bisphosphate 1-phosphatase activity"/>
    <property type="evidence" value="ECO:0007669"/>
    <property type="project" value="UniProtKB-UniRule"/>
</dbReference>
<dbReference type="eggNOG" id="COG0158">
    <property type="taxonomic scope" value="Bacteria"/>
</dbReference>
<dbReference type="GO" id="GO:0006002">
    <property type="term" value="P:fructose 6-phosphate metabolic process"/>
    <property type="evidence" value="ECO:0007669"/>
    <property type="project" value="TreeGrafter"/>
</dbReference>
<organism evidence="13 14">
    <name type="scientific">Limimaricola cinnabarinus LL-001</name>
    <dbReference type="NCBI Taxonomy" id="1337093"/>
    <lineage>
        <taxon>Bacteria</taxon>
        <taxon>Pseudomonadati</taxon>
        <taxon>Pseudomonadota</taxon>
        <taxon>Alphaproteobacteria</taxon>
        <taxon>Rhodobacterales</taxon>
        <taxon>Paracoccaceae</taxon>
        <taxon>Limimaricola</taxon>
    </lineage>
</organism>
<dbReference type="InterPro" id="IPR000146">
    <property type="entry name" value="FBPase_class-1"/>
</dbReference>
<dbReference type="Pfam" id="PF00316">
    <property type="entry name" value="FBPase"/>
    <property type="match status" value="1"/>
</dbReference>
<dbReference type="PIRSF" id="PIRSF000904">
    <property type="entry name" value="FBPtase_SBPase"/>
    <property type="match status" value="1"/>
</dbReference>
<feature type="binding site" evidence="9">
    <location>
        <position position="110"/>
    </location>
    <ligand>
        <name>Mg(2+)</name>
        <dbReference type="ChEBI" id="CHEBI:18420"/>
        <label>2</label>
    </ligand>
</feature>
<evidence type="ECO:0000256" key="5">
    <source>
        <dbReference type="ARBA" id="ARBA00022723"/>
    </source>
</evidence>
<dbReference type="AlphaFoldDB" id="U2Z5M6"/>
<feature type="binding site" evidence="9">
    <location>
        <position position="197"/>
    </location>
    <ligand>
        <name>substrate</name>
    </ligand>
</feature>
<evidence type="ECO:0000256" key="6">
    <source>
        <dbReference type="ARBA" id="ARBA00022801"/>
    </source>
</evidence>
<feature type="binding site" evidence="9">
    <location>
        <position position="262"/>
    </location>
    <ligand>
        <name>Mg(2+)</name>
        <dbReference type="ChEBI" id="CHEBI:18420"/>
        <label>2</label>
    </ligand>
</feature>
<comment type="caution">
    <text evidence="13">The sequence shown here is derived from an EMBL/GenBank/DDBJ whole genome shotgun (WGS) entry which is preliminary data.</text>
</comment>
<dbReference type="GO" id="GO:0006000">
    <property type="term" value="P:fructose metabolic process"/>
    <property type="evidence" value="ECO:0007669"/>
    <property type="project" value="TreeGrafter"/>
</dbReference>
<feature type="binding site" evidence="9">
    <location>
        <position position="113"/>
    </location>
    <ligand>
        <name>Mg(2+)</name>
        <dbReference type="ChEBI" id="CHEBI:18420"/>
        <label>2</label>
    </ligand>
</feature>
<keyword evidence="4 9" id="KW-0963">Cytoplasm</keyword>
<evidence type="ECO:0000256" key="4">
    <source>
        <dbReference type="ARBA" id="ARBA00022490"/>
    </source>
</evidence>
<dbReference type="GO" id="GO:0006094">
    <property type="term" value="P:gluconeogenesis"/>
    <property type="evidence" value="ECO:0007669"/>
    <property type="project" value="UniProtKB-UniRule"/>
</dbReference>
<dbReference type="InterPro" id="IPR020548">
    <property type="entry name" value="Fructose_bisphosphatase_AS"/>
</dbReference>
<comment type="cofactor">
    <cofactor evidence="9">
        <name>Mg(2+)</name>
        <dbReference type="ChEBI" id="CHEBI:18420"/>
    </cofactor>
    <text evidence="9">Binds 2 magnesium ions per subunit.</text>
</comment>
<comment type="subcellular location">
    <subcellularLocation>
        <location evidence="9">Cytoplasm</location>
    </subcellularLocation>
</comment>
<comment type="caution">
    <text evidence="9">Lacks conserved residue(s) required for the propagation of feature annotation.</text>
</comment>
<feature type="domain" description="Fructose-1-6-bisphosphatase class 1 C-terminal" evidence="12">
    <location>
        <begin position="187"/>
        <end position="309"/>
    </location>
</feature>
<evidence type="ECO:0000259" key="12">
    <source>
        <dbReference type="Pfam" id="PF18913"/>
    </source>
</evidence>
<keyword evidence="14" id="KW-1185">Reference proteome</keyword>
<evidence type="ECO:0000256" key="2">
    <source>
        <dbReference type="ARBA" id="ARBA00005215"/>
    </source>
</evidence>
<keyword evidence="6 9" id="KW-0378">Hydrolase</keyword>
<dbReference type="PANTHER" id="PTHR11556">
    <property type="entry name" value="FRUCTOSE-1,6-BISPHOSPHATASE-RELATED"/>
    <property type="match status" value="1"/>
</dbReference>
<dbReference type="PANTHER" id="PTHR11556:SF35">
    <property type="entry name" value="SEDOHEPTULOSE-1,7-BISPHOSPHATASE, CHLOROPLASTIC"/>
    <property type="match status" value="1"/>
</dbReference>
<comment type="catalytic activity">
    <reaction evidence="1 9">
        <text>beta-D-fructose 1,6-bisphosphate + H2O = beta-D-fructose 6-phosphate + phosphate</text>
        <dbReference type="Rhea" id="RHEA:11064"/>
        <dbReference type="ChEBI" id="CHEBI:15377"/>
        <dbReference type="ChEBI" id="CHEBI:32966"/>
        <dbReference type="ChEBI" id="CHEBI:43474"/>
        <dbReference type="ChEBI" id="CHEBI:57634"/>
        <dbReference type="EC" id="3.1.3.11"/>
    </reaction>
</comment>
<evidence type="ECO:0000256" key="8">
    <source>
        <dbReference type="ARBA" id="ARBA00023277"/>
    </source>
</evidence>
<evidence type="ECO:0000256" key="10">
    <source>
        <dbReference type="RuleBase" id="RU000508"/>
    </source>
</evidence>
<protein>
    <recommendedName>
        <fullName evidence="9">Fructose-1,6-bisphosphatase class 1</fullName>
        <shortName evidence="9">FBPase class 1</shortName>
        <ecNumber evidence="9">3.1.3.11</ecNumber>
    </recommendedName>
    <alternativeName>
        <fullName evidence="9">D-fructose-1,6-bisphosphate 1-phosphohydrolase class 1</fullName>
    </alternativeName>
</protein>
<dbReference type="SUPFAM" id="SSF56655">
    <property type="entry name" value="Carbohydrate phosphatase"/>
    <property type="match status" value="1"/>
</dbReference>
<feature type="binding site" evidence="9">
    <location>
        <position position="91"/>
    </location>
    <ligand>
        <name>Mg(2+)</name>
        <dbReference type="ChEBI" id="CHEBI:18420"/>
        <label>1</label>
    </ligand>
</feature>
<dbReference type="Proteomes" id="UP000016566">
    <property type="component" value="Unassembled WGS sequence"/>
</dbReference>
<keyword evidence="5 9" id="KW-0479">Metal-binding</keyword>
<dbReference type="EMBL" id="BATB01000045">
    <property type="protein sequence ID" value="GAD56725.1"/>
    <property type="molecule type" value="Genomic_DNA"/>
</dbReference>
<dbReference type="HAMAP" id="MF_01855">
    <property type="entry name" value="FBPase_class1"/>
    <property type="match status" value="1"/>
</dbReference>
<evidence type="ECO:0000256" key="3">
    <source>
        <dbReference type="ARBA" id="ARBA00010941"/>
    </source>
</evidence>
<evidence type="ECO:0000256" key="7">
    <source>
        <dbReference type="ARBA" id="ARBA00022842"/>
    </source>
</evidence>
<dbReference type="GO" id="GO:0030388">
    <property type="term" value="P:fructose 1,6-bisphosphate metabolic process"/>
    <property type="evidence" value="ECO:0007669"/>
    <property type="project" value="TreeGrafter"/>
</dbReference>
<dbReference type="GO" id="GO:0000287">
    <property type="term" value="F:magnesium ion binding"/>
    <property type="evidence" value="ECO:0007669"/>
    <property type="project" value="UniProtKB-UniRule"/>
</dbReference>
<evidence type="ECO:0000259" key="11">
    <source>
        <dbReference type="Pfam" id="PF00316"/>
    </source>
</evidence>
<dbReference type="PRINTS" id="PR00115">
    <property type="entry name" value="F16BPHPHTASE"/>
</dbReference>